<dbReference type="InterPro" id="IPR029058">
    <property type="entry name" value="AB_hydrolase_fold"/>
</dbReference>
<organism evidence="4 5">
    <name type="scientific">Amblyomma americanum</name>
    <name type="common">Lone star tick</name>
    <dbReference type="NCBI Taxonomy" id="6943"/>
    <lineage>
        <taxon>Eukaryota</taxon>
        <taxon>Metazoa</taxon>
        <taxon>Ecdysozoa</taxon>
        <taxon>Arthropoda</taxon>
        <taxon>Chelicerata</taxon>
        <taxon>Arachnida</taxon>
        <taxon>Acari</taxon>
        <taxon>Parasitiformes</taxon>
        <taxon>Ixodida</taxon>
        <taxon>Ixodoidea</taxon>
        <taxon>Ixodidae</taxon>
        <taxon>Amblyomminae</taxon>
        <taxon>Amblyomma</taxon>
    </lineage>
</organism>
<keyword evidence="5" id="KW-1185">Reference proteome</keyword>
<dbReference type="AlphaFoldDB" id="A0AAQ4F275"/>
<dbReference type="PANTHER" id="PTHR43798:SF14">
    <property type="entry name" value="SERINE HYDROLASE-LIKE PROTEIN DDB_G0286239"/>
    <property type="match status" value="1"/>
</dbReference>
<evidence type="ECO:0000256" key="2">
    <source>
        <dbReference type="ARBA" id="ARBA00022801"/>
    </source>
</evidence>
<comment type="caution">
    <text evidence="4">The sequence shown here is derived from an EMBL/GenBank/DDBJ whole genome shotgun (WGS) entry which is preliminary data.</text>
</comment>
<gene>
    <name evidence="4" type="ORF">V5799_017839</name>
</gene>
<dbReference type="Proteomes" id="UP001321473">
    <property type="component" value="Unassembled WGS sequence"/>
</dbReference>
<sequence length="335" mass="37921">MPLYRNISKVDIESMRTTGVHHLFLRDSSTACSYANHSTQEISIPVPYGHLAAKVWPAATNERPNSCLLCLHGVQDNAGSFDPLLEMLDGRWHAVALDFTGHGLSSHLPRGSMYSLTQFVSDVARTVNFLGWNQFYLFGHSMGGLVAHRYANVFPEKVAKMILLDGFGDIYEPKSQVLNVTRTTLTSLLRLEDKEHSRQPSYTEEDIVNLYARAPAGRIRAEDVKILMKRGCRLQADSRYVFTRDVRLKAMLWDRVDSTALVPWWKSFRGDLLVLDAVPGFGRCSVNNGRMISILREHCRSFMMLNLDGDHHVHMNHPELVASHIKSFLEDSHVS</sequence>
<dbReference type="SUPFAM" id="SSF53474">
    <property type="entry name" value="alpha/beta-Hydrolases"/>
    <property type="match status" value="1"/>
</dbReference>
<comment type="similarity">
    <text evidence="1">Belongs to the AB hydrolase superfamily.</text>
</comment>
<reference evidence="4 5" key="1">
    <citation type="journal article" date="2023" name="Arcadia Sci">
        <title>De novo assembly of a long-read Amblyomma americanum tick genome.</title>
        <authorList>
            <person name="Chou S."/>
            <person name="Poskanzer K.E."/>
            <person name="Rollins M."/>
            <person name="Thuy-Boun P.S."/>
        </authorList>
    </citation>
    <scope>NUCLEOTIDE SEQUENCE [LARGE SCALE GENOMIC DNA]</scope>
    <source>
        <strain evidence="4">F_SG_1</strain>
        <tissue evidence="4">Salivary glands</tissue>
    </source>
</reference>
<evidence type="ECO:0000259" key="3">
    <source>
        <dbReference type="Pfam" id="PF00561"/>
    </source>
</evidence>
<name>A0AAQ4F275_AMBAM</name>
<evidence type="ECO:0000313" key="4">
    <source>
        <dbReference type="EMBL" id="KAK8780818.1"/>
    </source>
</evidence>
<evidence type="ECO:0000313" key="5">
    <source>
        <dbReference type="Proteomes" id="UP001321473"/>
    </source>
</evidence>
<dbReference type="GO" id="GO:0016020">
    <property type="term" value="C:membrane"/>
    <property type="evidence" value="ECO:0007669"/>
    <property type="project" value="TreeGrafter"/>
</dbReference>
<dbReference type="InterPro" id="IPR000073">
    <property type="entry name" value="AB_hydrolase_1"/>
</dbReference>
<evidence type="ECO:0000256" key="1">
    <source>
        <dbReference type="ARBA" id="ARBA00008645"/>
    </source>
</evidence>
<dbReference type="Pfam" id="PF00561">
    <property type="entry name" value="Abhydrolase_1"/>
    <property type="match status" value="1"/>
</dbReference>
<protein>
    <recommendedName>
        <fullName evidence="3">AB hydrolase-1 domain-containing protein</fullName>
    </recommendedName>
</protein>
<feature type="domain" description="AB hydrolase-1" evidence="3">
    <location>
        <begin position="68"/>
        <end position="322"/>
    </location>
</feature>
<keyword evidence="2" id="KW-0378">Hydrolase</keyword>
<dbReference type="GO" id="GO:0016787">
    <property type="term" value="F:hydrolase activity"/>
    <property type="evidence" value="ECO:0007669"/>
    <property type="project" value="UniProtKB-KW"/>
</dbReference>
<dbReference type="Gene3D" id="3.40.50.1820">
    <property type="entry name" value="alpha/beta hydrolase"/>
    <property type="match status" value="1"/>
</dbReference>
<dbReference type="PRINTS" id="PR00111">
    <property type="entry name" value="ABHYDROLASE"/>
</dbReference>
<dbReference type="PANTHER" id="PTHR43798">
    <property type="entry name" value="MONOACYLGLYCEROL LIPASE"/>
    <property type="match status" value="1"/>
</dbReference>
<accession>A0AAQ4F275</accession>
<proteinExistence type="inferred from homology"/>
<dbReference type="EMBL" id="JARKHS020008389">
    <property type="protein sequence ID" value="KAK8780818.1"/>
    <property type="molecule type" value="Genomic_DNA"/>
</dbReference>
<dbReference type="InterPro" id="IPR050266">
    <property type="entry name" value="AB_hydrolase_sf"/>
</dbReference>